<reference evidence="6" key="1">
    <citation type="submission" date="2016-12" db="EMBL/GenBank/DDBJ databases">
        <title>Comparative genomic analysis reveals the diversity, evolution, and environmental adaptation strategies of the genus Vibrio.</title>
        <authorList>
            <person name="Lin H."/>
            <person name="Wang X."/>
            <person name="Zhang X.-H."/>
        </authorList>
    </citation>
    <scope>NUCLEOTIDE SEQUENCE [LARGE SCALE GENOMIC DNA]</scope>
    <source>
        <strain evidence="6">QT6D1</strain>
    </source>
</reference>
<dbReference type="SUPFAM" id="SSF56801">
    <property type="entry name" value="Acetyl-CoA synthetase-like"/>
    <property type="match status" value="1"/>
</dbReference>
<dbReference type="RefSeq" id="WP_231896611.1">
    <property type="nucleotide sequence ID" value="NZ_CP018308.1"/>
</dbReference>
<feature type="domain" description="AMP-binding enzyme C-terminal" evidence="4">
    <location>
        <begin position="365"/>
        <end position="432"/>
    </location>
</feature>
<dbReference type="Proteomes" id="UP000197092">
    <property type="component" value="Chromosome 1"/>
</dbReference>
<proteinExistence type="inferred from homology"/>
<gene>
    <name evidence="5" type="ORF">BSZ05_05050</name>
</gene>
<evidence type="ECO:0000259" key="3">
    <source>
        <dbReference type="Pfam" id="PF00501"/>
    </source>
</evidence>
<accession>A0AAN1FEP6</accession>
<dbReference type="EMBL" id="CP018308">
    <property type="protein sequence ID" value="ASI89223.1"/>
    <property type="molecule type" value="Genomic_DNA"/>
</dbReference>
<keyword evidence="2 5" id="KW-0436">Ligase</keyword>
<protein>
    <submittedName>
        <fullName evidence="5">O-succinylbenzoate--CoA ligase</fullName>
    </submittedName>
</protein>
<dbReference type="PANTHER" id="PTHR24096">
    <property type="entry name" value="LONG-CHAIN-FATTY-ACID--COA LIGASE"/>
    <property type="match status" value="1"/>
</dbReference>
<dbReference type="InterPro" id="IPR025110">
    <property type="entry name" value="AMP-bd_C"/>
</dbReference>
<comment type="similarity">
    <text evidence="1">Belongs to the ATP-dependent AMP-binding enzyme family.</text>
</comment>
<dbReference type="GO" id="GO:0016405">
    <property type="term" value="F:CoA-ligase activity"/>
    <property type="evidence" value="ECO:0007669"/>
    <property type="project" value="TreeGrafter"/>
</dbReference>
<dbReference type="Gene3D" id="3.40.50.12780">
    <property type="entry name" value="N-terminal domain of ligase-like"/>
    <property type="match status" value="1"/>
</dbReference>
<feature type="domain" description="AMP-dependent synthetase/ligase" evidence="3">
    <location>
        <begin position="10"/>
        <end position="304"/>
    </location>
</feature>
<dbReference type="Pfam" id="PF00501">
    <property type="entry name" value="AMP-binding"/>
    <property type="match status" value="1"/>
</dbReference>
<organism evidence="5 6">
    <name type="scientific">Vibrio mediterranei</name>
    <dbReference type="NCBI Taxonomy" id="689"/>
    <lineage>
        <taxon>Bacteria</taxon>
        <taxon>Pseudomonadati</taxon>
        <taxon>Pseudomonadota</taxon>
        <taxon>Gammaproteobacteria</taxon>
        <taxon>Vibrionales</taxon>
        <taxon>Vibrionaceae</taxon>
        <taxon>Vibrio</taxon>
    </lineage>
</organism>
<dbReference type="InterPro" id="IPR042099">
    <property type="entry name" value="ANL_N_sf"/>
</dbReference>
<dbReference type="InterPro" id="IPR045851">
    <property type="entry name" value="AMP-bd_C_sf"/>
</dbReference>
<evidence type="ECO:0000313" key="6">
    <source>
        <dbReference type="Proteomes" id="UP000197092"/>
    </source>
</evidence>
<dbReference type="Pfam" id="PF13193">
    <property type="entry name" value="AMP-binding_C"/>
    <property type="match status" value="1"/>
</dbReference>
<dbReference type="KEGG" id="vsh:BSZ05_05050"/>
<dbReference type="AlphaFoldDB" id="A0AAN1FEP6"/>
<dbReference type="Gene3D" id="3.30.300.30">
    <property type="match status" value="1"/>
</dbReference>
<sequence length="451" mass="50966">MDYLGKISTFSEEKALSFNTRNYSYKELNENIERFYSEYDGLKKNQVVCIVSDYSFDAISLFFALVKKKCIIVPIVSENAEEIDKRISVINPDVMINLRASDGDSIERVENDSNTRHSLILDLIQGDQSGLVLFSSGSTGEPKAMIHNLDTLLDTYVDKRPKHLSIMVFLMFDHIGGLNTLLNSLSMGAKIVIPDKREPEHVAMLIERERVNLLPASPTFLNMMLIANVQRQYDLKSLRMITYGTEAMPESLLVRLKRAFPRVKLLQTFGTSETGIAQTSSRSSSSLEIKFDDPNQEYKIVNNELWLRSKTQIMGYLNHDMSSFSEDGWFRTGDLVEQSEDNYLKIIGRLKEVINVGGEKVLPSEVESVLLALDNVDDCVVYAAANAITGQTVVANVTPATGVDLKDLKKQIRKHCRSQLDAYKVPTKVNFNTDTGVSERFKKVRINKYDQ</sequence>
<dbReference type="InterPro" id="IPR000873">
    <property type="entry name" value="AMP-dep_synth/lig_dom"/>
</dbReference>
<dbReference type="PROSITE" id="PS00455">
    <property type="entry name" value="AMP_BINDING"/>
    <property type="match status" value="1"/>
</dbReference>
<dbReference type="InterPro" id="IPR020845">
    <property type="entry name" value="AMP-binding_CS"/>
</dbReference>
<evidence type="ECO:0000256" key="1">
    <source>
        <dbReference type="ARBA" id="ARBA00006432"/>
    </source>
</evidence>
<name>A0AAN1FEP6_9VIBR</name>
<dbReference type="PANTHER" id="PTHR24096:SF149">
    <property type="entry name" value="AMP-BINDING DOMAIN-CONTAINING PROTEIN-RELATED"/>
    <property type="match status" value="1"/>
</dbReference>
<evidence type="ECO:0000259" key="4">
    <source>
        <dbReference type="Pfam" id="PF13193"/>
    </source>
</evidence>
<dbReference type="CDD" id="cd04433">
    <property type="entry name" value="AFD_class_I"/>
    <property type="match status" value="1"/>
</dbReference>
<evidence type="ECO:0000313" key="5">
    <source>
        <dbReference type="EMBL" id="ASI89223.1"/>
    </source>
</evidence>
<evidence type="ECO:0000256" key="2">
    <source>
        <dbReference type="ARBA" id="ARBA00022598"/>
    </source>
</evidence>